<evidence type="ECO:0000313" key="2">
    <source>
        <dbReference type="Proteomes" id="UP000828390"/>
    </source>
</evidence>
<comment type="caution">
    <text evidence="1">The sequence shown here is derived from an EMBL/GenBank/DDBJ whole genome shotgun (WGS) entry which is preliminary data.</text>
</comment>
<organism evidence="1 2">
    <name type="scientific">Dreissena polymorpha</name>
    <name type="common">Zebra mussel</name>
    <name type="synonym">Mytilus polymorpha</name>
    <dbReference type="NCBI Taxonomy" id="45954"/>
    <lineage>
        <taxon>Eukaryota</taxon>
        <taxon>Metazoa</taxon>
        <taxon>Spiralia</taxon>
        <taxon>Lophotrochozoa</taxon>
        <taxon>Mollusca</taxon>
        <taxon>Bivalvia</taxon>
        <taxon>Autobranchia</taxon>
        <taxon>Heteroconchia</taxon>
        <taxon>Euheterodonta</taxon>
        <taxon>Imparidentia</taxon>
        <taxon>Neoheterodontei</taxon>
        <taxon>Myida</taxon>
        <taxon>Dreissenoidea</taxon>
        <taxon>Dreissenidae</taxon>
        <taxon>Dreissena</taxon>
    </lineage>
</organism>
<accession>A0A9D4R2A6</accession>
<sequence length="109" mass="12309">MTASICDLLTNSSHHTYQYRTITTRRFPISFCHRSSLVYEIILPTQSASWKFDYDKVNSYTIVVKCLDGKPLGTASATLVVSLTPNQPPEITNLTRKNAYNDRIKPGLL</sequence>
<name>A0A9D4R2A6_DREPO</name>
<dbReference type="Proteomes" id="UP000828390">
    <property type="component" value="Unassembled WGS sequence"/>
</dbReference>
<gene>
    <name evidence="1" type="ORF">DPMN_094030</name>
</gene>
<keyword evidence="2" id="KW-1185">Reference proteome</keyword>
<protein>
    <recommendedName>
        <fullName evidence="3">Cadherin domain-containing protein</fullName>
    </recommendedName>
</protein>
<reference evidence="1" key="1">
    <citation type="journal article" date="2019" name="bioRxiv">
        <title>The Genome of the Zebra Mussel, Dreissena polymorpha: A Resource for Invasive Species Research.</title>
        <authorList>
            <person name="McCartney M.A."/>
            <person name="Auch B."/>
            <person name="Kono T."/>
            <person name="Mallez S."/>
            <person name="Zhang Y."/>
            <person name="Obille A."/>
            <person name="Becker A."/>
            <person name="Abrahante J.E."/>
            <person name="Garbe J."/>
            <person name="Badalamenti J.P."/>
            <person name="Herman A."/>
            <person name="Mangelson H."/>
            <person name="Liachko I."/>
            <person name="Sullivan S."/>
            <person name="Sone E.D."/>
            <person name="Koren S."/>
            <person name="Silverstein K.A.T."/>
            <person name="Beckman K.B."/>
            <person name="Gohl D.M."/>
        </authorList>
    </citation>
    <scope>NUCLEOTIDE SEQUENCE</scope>
    <source>
        <strain evidence="1">Duluth1</strain>
        <tissue evidence="1">Whole animal</tissue>
    </source>
</reference>
<evidence type="ECO:0000313" key="1">
    <source>
        <dbReference type="EMBL" id="KAH3851548.1"/>
    </source>
</evidence>
<dbReference type="AlphaFoldDB" id="A0A9D4R2A6"/>
<reference evidence="1" key="2">
    <citation type="submission" date="2020-11" db="EMBL/GenBank/DDBJ databases">
        <authorList>
            <person name="McCartney M.A."/>
            <person name="Auch B."/>
            <person name="Kono T."/>
            <person name="Mallez S."/>
            <person name="Becker A."/>
            <person name="Gohl D.M."/>
            <person name="Silverstein K.A.T."/>
            <person name="Koren S."/>
            <person name="Bechman K.B."/>
            <person name="Herman A."/>
            <person name="Abrahante J.E."/>
            <person name="Garbe J."/>
        </authorList>
    </citation>
    <scope>NUCLEOTIDE SEQUENCE</scope>
    <source>
        <strain evidence="1">Duluth1</strain>
        <tissue evidence="1">Whole animal</tissue>
    </source>
</reference>
<dbReference type="EMBL" id="JAIWYP010000003">
    <property type="protein sequence ID" value="KAH3851548.1"/>
    <property type="molecule type" value="Genomic_DNA"/>
</dbReference>
<proteinExistence type="predicted"/>
<evidence type="ECO:0008006" key="3">
    <source>
        <dbReference type="Google" id="ProtNLM"/>
    </source>
</evidence>